<dbReference type="InterPro" id="IPR003439">
    <property type="entry name" value="ABC_transporter-like_ATP-bd"/>
</dbReference>
<proteinExistence type="inferred from homology"/>
<name>A0ABT1EAB7_9FIRM</name>
<evidence type="ECO:0000313" key="7">
    <source>
        <dbReference type="Proteomes" id="UP001523566"/>
    </source>
</evidence>
<keyword evidence="7" id="KW-1185">Reference proteome</keyword>
<dbReference type="GO" id="GO:0005524">
    <property type="term" value="F:ATP binding"/>
    <property type="evidence" value="ECO:0007669"/>
    <property type="project" value="UniProtKB-KW"/>
</dbReference>
<organism evidence="6 7">
    <name type="scientific">Aequitasia blattaphilus</name>
    <dbReference type="NCBI Taxonomy" id="2949332"/>
    <lineage>
        <taxon>Bacteria</taxon>
        <taxon>Bacillati</taxon>
        <taxon>Bacillota</taxon>
        <taxon>Clostridia</taxon>
        <taxon>Lachnospirales</taxon>
        <taxon>Lachnospiraceae</taxon>
        <taxon>Aequitasia</taxon>
    </lineage>
</organism>
<dbReference type="Gene3D" id="3.40.50.300">
    <property type="entry name" value="P-loop containing nucleotide triphosphate hydrolases"/>
    <property type="match status" value="1"/>
</dbReference>
<evidence type="ECO:0000256" key="1">
    <source>
        <dbReference type="ARBA" id="ARBA00005417"/>
    </source>
</evidence>
<comment type="caution">
    <text evidence="6">The sequence shown here is derived from an EMBL/GenBank/DDBJ whole genome shotgun (WGS) entry which is preliminary data.</text>
</comment>
<dbReference type="PROSITE" id="PS50893">
    <property type="entry name" value="ABC_TRANSPORTER_2"/>
    <property type="match status" value="1"/>
</dbReference>
<evidence type="ECO:0000313" key="6">
    <source>
        <dbReference type="EMBL" id="MCP1101811.1"/>
    </source>
</evidence>
<dbReference type="Proteomes" id="UP001523566">
    <property type="component" value="Unassembled WGS sequence"/>
</dbReference>
<dbReference type="InterPro" id="IPR027417">
    <property type="entry name" value="P-loop_NTPase"/>
</dbReference>
<keyword evidence="3" id="KW-0547">Nucleotide-binding</keyword>
<comment type="similarity">
    <text evidence="1">Belongs to the ABC transporter superfamily.</text>
</comment>
<dbReference type="PANTHER" id="PTHR42734:SF6">
    <property type="entry name" value="MOLYBDATE IMPORT ATP-BINDING PROTEIN MOLC"/>
    <property type="match status" value="1"/>
</dbReference>
<reference evidence="6 7" key="1">
    <citation type="journal article" date="2022" name="Genome Biol. Evol.">
        <title>Host diet, physiology and behaviors set the stage for Lachnospiraceae cladogenesis.</title>
        <authorList>
            <person name="Vera-Ponce De Leon A."/>
            <person name="Schneider M."/>
            <person name="Jahnes B.C."/>
            <person name="Sadowski V."/>
            <person name="Camuy-Velez L.A."/>
            <person name="Duan J."/>
            <person name="Sabree Z.L."/>
        </authorList>
    </citation>
    <scope>NUCLEOTIDE SEQUENCE [LARGE SCALE GENOMIC DNA]</scope>
    <source>
        <strain evidence="6 7">PAL113</strain>
    </source>
</reference>
<dbReference type="CDD" id="cd03214">
    <property type="entry name" value="ABC_Iron-Siderophores_B12_Hemin"/>
    <property type="match status" value="1"/>
</dbReference>
<keyword evidence="4 6" id="KW-0067">ATP-binding</keyword>
<dbReference type="SMART" id="SM00382">
    <property type="entry name" value="AAA"/>
    <property type="match status" value="1"/>
</dbReference>
<evidence type="ECO:0000256" key="3">
    <source>
        <dbReference type="ARBA" id="ARBA00022741"/>
    </source>
</evidence>
<protein>
    <submittedName>
        <fullName evidence="6">ABC transporter ATP-binding protein</fullName>
    </submittedName>
</protein>
<dbReference type="PANTHER" id="PTHR42734">
    <property type="entry name" value="METAL TRANSPORT SYSTEM ATP-BINDING PROTEIN TM_0124-RELATED"/>
    <property type="match status" value="1"/>
</dbReference>
<sequence>MSKQLSINNLSSGYGRKNILKNANLVFEAGEFCALLGLNASGKTTLLKTICGLLKPAQGSCLYGDEDFLARNEKERARIVSYIPQRHSPMYGVSVLDVVMMGFNASLGFFMSPSPRDKEKADQMLNRFGLLAYRNTDFSSLSEGQKQMVILARTLLQNTPIMLLDEPDSALDFNNRHSMLEKVQSLIREENKIGLIAIHDPNFALAYCDRLILLLNGHITFDLKVANTSIEELTSCLAAIYGDISITQWKNQYIMMRNL</sequence>
<evidence type="ECO:0000256" key="2">
    <source>
        <dbReference type="ARBA" id="ARBA00022448"/>
    </source>
</evidence>
<dbReference type="SUPFAM" id="SSF52540">
    <property type="entry name" value="P-loop containing nucleoside triphosphate hydrolases"/>
    <property type="match status" value="1"/>
</dbReference>
<dbReference type="EMBL" id="JAMZFW010000005">
    <property type="protein sequence ID" value="MCP1101811.1"/>
    <property type="molecule type" value="Genomic_DNA"/>
</dbReference>
<feature type="domain" description="ABC transporter" evidence="5">
    <location>
        <begin position="5"/>
        <end position="241"/>
    </location>
</feature>
<evidence type="ECO:0000256" key="4">
    <source>
        <dbReference type="ARBA" id="ARBA00022840"/>
    </source>
</evidence>
<evidence type="ECO:0000259" key="5">
    <source>
        <dbReference type="PROSITE" id="PS50893"/>
    </source>
</evidence>
<dbReference type="RefSeq" id="WP_262065596.1">
    <property type="nucleotide sequence ID" value="NZ_JAMXOD010000005.1"/>
</dbReference>
<accession>A0ABT1EAB7</accession>
<dbReference type="InterPro" id="IPR003593">
    <property type="entry name" value="AAA+_ATPase"/>
</dbReference>
<dbReference type="InterPro" id="IPR050153">
    <property type="entry name" value="Metal_Ion_Import_ABC"/>
</dbReference>
<gene>
    <name evidence="6" type="ORF">NK125_05205</name>
</gene>
<keyword evidence="2" id="KW-0813">Transport</keyword>
<dbReference type="Pfam" id="PF00005">
    <property type="entry name" value="ABC_tran"/>
    <property type="match status" value="1"/>
</dbReference>